<dbReference type="AlphaFoldDB" id="A0A9P3GXZ7"/>
<gene>
    <name evidence="3" type="ORF">PsYK624_168730</name>
</gene>
<keyword evidence="4" id="KW-1185">Reference proteome</keyword>
<sequence length="200" mass="22439">MNLYLIPNDPERTTLVSANGVAQYRVTTAKASALRSAALTRIERPAADATRGAGTVAEVEWRRWGAHACVRSSVFDGDEQTLEVRELLYKLGSTFSTARYFLGNDNEEYRWKYAKGSGYVLTKRSTGEEVARHTAELVKEGYFKGERQWALKIKPGCDLDIDLIVLTFIILERRRLEKSTKQSSEEHGEEPCEGGIEMSG</sequence>
<proteinExistence type="predicted"/>
<evidence type="ECO:0000256" key="1">
    <source>
        <dbReference type="SAM" id="MobiDB-lite"/>
    </source>
</evidence>
<evidence type="ECO:0000313" key="3">
    <source>
        <dbReference type="EMBL" id="GJF00580.1"/>
    </source>
</evidence>
<protein>
    <recommendedName>
        <fullName evidence="2">DUF6593 domain-containing protein</fullName>
    </recommendedName>
</protein>
<feature type="domain" description="DUF6593" evidence="2">
    <location>
        <begin position="8"/>
        <end position="175"/>
    </location>
</feature>
<accession>A0A9P3GXZ7</accession>
<feature type="compositionally biased region" description="Basic and acidic residues" evidence="1">
    <location>
        <begin position="179"/>
        <end position="190"/>
    </location>
</feature>
<feature type="region of interest" description="Disordered" evidence="1">
    <location>
        <begin position="179"/>
        <end position="200"/>
    </location>
</feature>
<comment type="caution">
    <text evidence="3">The sequence shown here is derived from an EMBL/GenBank/DDBJ whole genome shotgun (WGS) entry which is preliminary data.</text>
</comment>
<dbReference type="OrthoDB" id="2798132at2759"/>
<dbReference type="Proteomes" id="UP000703269">
    <property type="component" value="Unassembled WGS sequence"/>
</dbReference>
<reference evidence="3 4" key="1">
    <citation type="submission" date="2021-08" db="EMBL/GenBank/DDBJ databases">
        <title>Draft Genome Sequence of Phanerochaete sordida strain YK-624.</title>
        <authorList>
            <person name="Mori T."/>
            <person name="Dohra H."/>
            <person name="Suzuki T."/>
            <person name="Kawagishi H."/>
            <person name="Hirai H."/>
        </authorList>
    </citation>
    <scope>NUCLEOTIDE SEQUENCE [LARGE SCALE GENOMIC DNA]</scope>
    <source>
        <strain evidence="3 4">YK-624</strain>
    </source>
</reference>
<dbReference type="EMBL" id="BPQB01000168">
    <property type="protein sequence ID" value="GJF00580.1"/>
    <property type="molecule type" value="Genomic_DNA"/>
</dbReference>
<evidence type="ECO:0000313" key="4">
    <source>
        <dbReference type="Proteomes" id="UP000703269"/>
    </source>
</evidence>
<organism evidence="3 4">
    <name type="scientific">Phanerochaete sordida</name>
    <dbReference type="NCBI Taxonomy" id="48140"/>
    <lineage>
        <taxon>Eukaryota</taxon>
        <taxon>Fungi</taxon>
        <taxon>Dikarya</taxon>
        <taxon>Basidiomycota</taxon>
        <taxon>Agaricomycotina</taxon>
        <taxon>Agaricomycetes</taxon>
        <taxon>Polyporales</taxon>
        <taxon>Phanerochaetaceae</taxon>
        <taxon>Phanerochaete</taxon>
    </lineage>
</organism>
<evidence type="ECO:0000259" key="2">
    <source>
        <dbReference type="Pfam" id="PF20236"/>
    </source>
</evidence>
<dbReference type="Pfam" id="PF20236">
    <property type="entry name" value="DUF6593"/>
    <property type="match status" value="1"/>
</dbReference>
<name>A0A9P3GXZ7_9APHY</name>
<dbReference type="InterPro" id="IPR046528">
    <property type="entry name" value="DUF6593"/>
</dbReference>